<evidence type="ECO:0000256" key="3">
    <source>
        <dbReference type="RuleBase" id="RU368068"/>
    </source>
</evidence>
<sequence length="613" mass="67344">MSRKLIIAGLVALLLAALCVYLGVFLGLKSRTSSSIYSYSRAAVATDAGKCSEIGRDILKQKGSAVDAAIAAMLCVGLMNAHSAGIGGGLFLTIYDASTGKTETINSRETAPRNATKDMFGNNTELSKEGGLSIAIPGEIRGYQMAHQRHGRLPWKQLFQPSIELAKNGFPVSKALADAIYQTKTTIEKDVSLCEVFCNSEGKILKEKDTITFPKLAETYRIIAEEGPDAFYSGSLAQQIVKDIQAAGGIITLEDLRSYLPELTENALQINIGEYKLRVPDAPSSGPVLGLILNILDGYNFSKDSVSTAEKKILSYHRILEAFRFAYAKRSMLGDPRYLNITDLIHNMTSDYFADDIRSKISDDTTHPVQYYSPDFYVPDDHGTSHLSVVAEDGSAVAATSTINLYFGSKVRSRTSGILFNDEMDDFSSPVFENDYGVPPSHNNFIQPGKRPLSSMCPSIVFDKNNDVKMVVGASGGTRITTGTALVILNALFFEYDVKKAVTEPRMHNQLLPNITELEKDMDKVGCFSFTNPFYFLLPFHQLCSEHKTPSAILQVGELAVLLSSSNSKLRSISIDNLTHLKQTSHMIFCFCLFVFLYPVFCTGPNHSKRFIS</sequence>
<dbReference type="PANTHER" id="PTHR11686">
    <property type="entry name" value="GAMMA GLUTAMYL TRANSPEPTIDASE"/>
    <property type="match status" value="1"/>
</dbReference>
<comment type="caution">
    <text evidence="4">The sequence shown here is derived from an EMBL/GenBank/DDBJ whole genome shotgun (WGS) entry which is preliminary data.</text>
</comment>
<comment type="function">
    <text evidence="3">Cleaves the gamma-glutamyl peptide bond of glutathione and glutathione conjugates.</text>
</comment>
<dbReference type="PANTHER" id="PTHR11686:SF56">
    <property type="entry name" value="GLUTATHIONE HYDROLASE 1 PROENZYME-RELATED"/>
    <property type="match status" value="1"/>
</dbReference>
<dbReference type="InterPro" id="IPR043138">
    <property type="entry name" value="GGT_lsub"/>
</dbReference>
<dbReference type="Gene3D" id="3.60.20.40">
    <property type="match status" value="1"/>
</dbReference>
<evidence type="ECO:0000256" key="1">
    <source>
        <dbReference type="ARBA" id="ARBA00009381"/>
    </source>
</evidence>
<comment type="catalytic activity">
    <reaction evidence="3">
        <text>an S-substituted glutathione + H2O = an S-substituted L-cysteinylglycine + L-glutamate</text>
        <dbReference type="Rhea" id="RHEA:59468"/>
        <dbReference type="ChEBI" id="CHEBI:15377"/>
        <dbReference type="ChEBI" id="CHEBI:29985"/>
        <dbReference type="ChEBI" id="CHEBI:90779"/>
        <dbReference type="ChEBI" id="CHEBI:143103"/>
        <dbReference type="EC" id="3.4.19.13"/>
    </reaction>
</comment>
<dbReference type="InterPro" id="IPR029055">
    <property type="entry name" value="Ntn_hydrolases_N"/>
</dbReference>
<protein>
    <recommendedName>
        <fullName evidence="3">Glutathione hydrolase</fullName>
        <ecNumber evidence="3">2.3.2.2</ecNumber>
        <ecNumber evidence="3">3.4.19.13</ecNumber>
    </recommendedName>
    <alternativeName>
        <fullName evidence="3">Gamma-glutamyltransferase</fullName>
    </alternativeName>
    <alternativeName>
        <fullName evidence="3">Gamma-glutamyltranspeptidase</fullName>
    </alternativeName>
</protein>
<reference evidence="4 5" key="1">
    <citation type="submission" date="2021-05" db="EMBL/GenBank/DDBJ databases">
        <authorList>
            <person name="Zahm M."/>
            <person name="Klopp C."/>
            <person name="Cabau C."/>
            <person name="Kuhl H."/>
            <person name="Suciu R."/>
            <person name="Ciorpac M."/>
            <person name="Holostenco D."/>
            <person name="Gessner J."/>
            <person name="Wuertz S."/>
            <person name="Hohne C."/>
            <person name="Stock M."/>
            <person name="Gislard M."/>
            <person name="Lluch J."/>
            <person name="Milhes M."/>
            <person name="Lampietro C."/>
            <person name="Lopez Roques C."/>
            <person name="Donnadieu C."/>
            <person name="Du K."/>
            <person name="Schartl M."/>
            <person name="Guiguen Y."/>
        </authorList>
    </citation>
    <scope>NUCLEOTIDE SEQUENCE [LARGE SCALE GENOMIC DNA]</scope>
    <source>
        <strain evidence="4">Hh-F2</strain>
        <tissue evidence="4">Blood</tissue>
    </source>
</reference>
<organism evidence="4 5">
    <name type="scientific">Huso huso</name>
    <name type="common">Beluga</name>
    <name type="synonym">Acipenser huso</name>
    <dbReference type="NCBI Taxonomy" id="61971"/>
    <lineage>
        <taxon>Eukaryota</taxon>
        <taxon>Metazoa</taxon>
        <taxon>Chordata</taxon>
        <taxon>Craniata</taxon>
        <taxon>Vertebrata</taxon>
        <taxon>Euteleostomi</taxon>
        <taxon>Actinopterygii</taxon>
        <taxon>Chondrostei</taxon>
        <taxon>Acipenseriformes</taxon>
        <taxon>Acipenseridae</taxon>
        <taxon>Huso</taxon>
    </lineage>
</organism>
<dbReference type="InterPro" id="IPR055262">
    <property type="entry name" value="GGT_CS"/>
</dbReference>
<evidence type="ECO:0000313" key="5">
    <source>
        <dbReference type="Proteomes" id="UP001369086"/>
    </source>
</evidence>
<dbReference type="PRINTS" id="PR01210">
    <property type="entry name" value="GGTRANSPTASE"/>
</dbReference>
<dbReference type="EMBL" id="JAHFZB010000022">
    <property type="protein sequence ID" value="KAK6476456.1"/>
    <property type="molecule type" value="Genomic_DNA"/>
</dbReference>
<keyword evidence="3" id="KW-0808">Transferase</keyword>
<accession>A0ABR0YV94</accession>
<gene>
    <name evidence="4" type="ORF">HHUSO_G22858</name>
</gene>
<keyword evidence="3" id="KW-0012">Acyltransferase</keyword>
<evidence type="ECO:0000313" key="4">
    <source>
        <dbReference type="EMBL" id="KAK6476456.1"/>
    </source>
</evidence>
<keyword evidence="2" id="KW-0325">Glycoprotein</keyword>
<dbReference type="EC" id="3.4.19.13" evidence="3"/>
<dbReference type="PROSITE" id="PS00462">
    <property type="entry name" value="G_GLU_TRANSPEPTIDASE"/>
    <property type="match status" value="1"/>
</dbReference>
<dbReference type="Pfam" id="PF01019">
    <property type="entry name" value="G_glu_transpept"/>
    <property type="match status" value="1"/>
</dbReference>
<keyword evidence="5" id="KW-1185">Reference proteome</keyword>
<dbReference type="Proteomes" id="UP001369086">
    <property type="component" value="Unassembled WGS sequence"/>
</dbReference>
<comment type="similarity">
    <text evidence="1">Belongs to the gamma-glutamyltransferase family.</text>
</comment>
<dbReference type="NCBIfam" id="TIGR00066">
    <property type="entry name" value="g_glut_trans"/>
    <property type="match status" value="1"/>
</dbReference>
<evidence type="ECO:0000256" key="2">
    <source>
        <dbReference type="ARBA" id="ARBA00023180"/>
    </source>
</evidence>
<comment type="pathway">
    <text evidence="3">Sulfur metabolism; glutathione metabolism.</text>
</comment>
<comment type="catalytic activity">
    <reaction evidence="3">
        <text>glutathione + H2O = L-cysteinylglycine + L-glutamate</text>
        <dbReference type="Rhea" id="RHEA:28807"/>
        <dbReference type="ChEBI" id="CHEBI:15377"/>
        <dbReference type="ChEBI" id="CHEBI:29985"/>
        <dbReference type="ChEBI" id="CHEBI:57925"/>
        <dbReference type="ChEBI" id="CHEBI:61694"/>
        <dbReference type="EC" id="3.4.19.13"/>
    </reaction>
</comment>
<proteinExistence type="inferred from homology"/>
<comment type="catalytic activity">
    <reaction evidence="3">
        <text>an N-terminal (5-L-glutamyl)-[peptide] + an alpha-amino acid = 5-L-glutamyl amino acid + an N-terminal L-alpha-aminoacyl-[peptide]</text>
        <dbReference type="Rhea" id="RHEA:23904"/>
        <dbReference type="Rhea" id="RHEA-COMP:9780"/>
        <dbReference type="Rhea" id="RHEA-COMP:9795"/>
        <dbReference type="ChEBI" id="CHEBI:77644"/>
        <dbReference type="ChEBI" id="CHEBI:78597"/>
        <dbReference type="ChEBI" id="CHEBI:78599"/>
        <dbReference type="ChEBI" id="CHEBI:78608"/>
        <dbReference type="EC" id="2.3.2.2"/>
    </reaction>
</comment>
<dbReference type="SUPFAM" id="SSF56235">
    <property type="entry name" value="N-terminal nucleophile aminohydrolases (Ntn hydrolases)"/>
    <property type="match status" value="1"/>
</dbReference>
<name>A0ABR0YV94_HUSHU</name>
<dbReference type="InterPro" id="IPR000101">
    <property type="entry name" value="GGT_peptidase"/>
</dbReference>
<dbReference type="EC" id="2.3.2.2" evidence="3"/>
<dbReference type="InterPro" id="IPR043137">
    <property type="entry name" value="GGT_ssub_C"/>
</dbReference>
<dbReference type="Gene3D" id="1.10.246.130">
    <property type="match status" value="1"/>
</dbReference>
<keyword evidence="3" id="KW-0378">Hydrolase</keyword>
<comment type="subcellular location">
    <subcellularLocation>
        <location evidence="3">Membrane</location>
        <topology evidence="3">Single-pass type II membrane protein</topology>
    </subcellularLocation>
</comment>